<reference evidence="1 2" key="1">
    <citation type="submission" date="2016-10" db="EMBL/GenBank/DDBJ databases">
        <authorList>
            <person name="de Groot N.N."/>
        </authorList>
    </citation>
    <scope>NUCLEOTIDE SEQUENCE [LARGE SCALE GENOMIC DNA]</scope>
    <source>
        <strain evidence="1 2">DSM 44149</strain>
    </source>
</reference>
<dbReference type="SUPFAM" id="SSF56112">
    <property type="entry name" value="Protein kinase-like (PK-like)"/>
    <property type="match status" value="1"/>
</dbReference>
<dbReference type="eggNOG" id="COG3570">
    <property type="taxonomic scope" value="Bacteria"/>
</dbReference>
<keyword evidence="1" id="KW-0808">Transferase</keyword>
<dbReference type="STRING" id="211114.SAMN04489726_3430"/>
<gene>
    <name evidence="1" type="ORF">SAMN04489726_3430</name>
</gene>
<evidence type="ECO:0000313" key="1">
    <source>
        <dbReference type="EMBL" id="SDM80207.1"/>
    </source>
</evidence>
<protein>
    <submittedName>
        <fullName evidence="1">Streptomycin 6-kinase</fullName>
    </submittedName>
</protein>
<dbReference type="Pfam" id="PF04655">
    <property type="entry name" value="APH_6_hur"/>
    <property type="match status" value="1"/>
</dbReference>
<organism evidence="1 2">
    <name type="scientific">Allokutzneria albata</name>
    <name type="common">Kibdelosporangium albatum</name>
    <dbReference type="NCBI Taxonomy" id="211114"/>
    <lineage>
        <taxon>Bacteria</taxon>
        <taxon>Bacillati</taxon>
        <taxon>Actinomycetota</taxon>
        <taxon>Actinomycetes</taxon>
        <taxon>Pseudonocardiales</taxon>
        <taxon>Pseudonocardiaceae</taxon>
        <taxon>Allokutzneria</taxon>
    </lineage>
</organism>
<accession>A0A1G9W7H3</accession>
<dbReference type="EMBL" id="LT629701">
    <property type="protein sequence ID" value="SDM80207.1"/>
    <property type="molecule type" value="Genomic_DNA"/>
</dbReference>
<sequence length="302" mass="33138">MTTVVPAGLVRLHSAQDQTWLDDLPRFVAEYLDRWELRSDGAPGHGMASLVLPVRCADGTAAALKIGRVTEENAGEGAVLRAWDGDGAVRLLAEDHERRALLLERLDHTRPLSTMEDEWAALRVLTDLLARIGSVPPPAGLRRLGDVAAAMLRDVPRLPDPDERALLDTCVEVVRDVVGEPGDQLLHWDLHQGNVLAPLPGSDREPWLVIDPEPLVGDPGFDLMPALSDRWDEVVASGDVAGVVRRRFDMMTEGLGLDRRRAFGWTLARVLQNCLWDIEDGEPELNAAQVAIGETLIAAYSR</sequence>
<dbReference type="GO" id="GO:0019748">
    <property type="term" value="P:secondary metabolic process"/>
    <property type="evidence" value="ECO:0007669"/>
    <property type="project" value="InterPro"/>
</dbReference>
<dbReference type="InterPro" id="IPR006748">
    <property type="entry name" value="NH2Glyco/OHUrea_AB-resist_kin"/>
</dbReference>
<evidence type="ECO:0000313" key="2">
    <source>
        <dbReference type="Proteomes" id="UP000183376"/>
    </source>
</evidence>
<dbReference type="GO" id="GO:0016773">
    <property type="term" value="F:phosphotransferase activity, alcohol group as acceptor"/>
    <property type="evidence" value="ECO:0007669"/>
    <property type="project" value="InterPro"/>
</dbReference>
<keyword evidence="1" id="KW-0418">Kinase</keyword>
<dbReference type="AlphaFoldDB" id="A0A1G9W7H3"/>
<dbReference type="RefSeq" id="WP_043812040.1">
    <property type="nucleotide sequence ID" value="NZ_JOEF01000012.1"/>
</dbReference>
<dbReference type="GO" id="GO:0016301">
    <property type="term" value="F:kinase activity"/>
    <property type="evidence" value="ECO:0007669"/>
    <property type="project" value="UniProtKB-KW"/>
</dbReference>
<dbReference type="OrthoDB" id="3638028at2"/>
<keyword evidence="2" id="KW-1185">Reference proteome</keyword>
<dbReference type="InterPro" id="IPR011009">
    <property type="entry name" value="Kinase-like_dom_sf"/>
</dbReference>
<name>A0A1G9W7H3_ALLAB</name>
<dbReference type="Proteomes" id="UP000183376">
    <property type="component" value="Chromosome I"/>
</dbReference>
<proteinExistence type="predicted"/>